<feature type="transmembrane region" description="Helical" evidence="17">
    <location>
        <begin position="239"/>
        <end position="260"/>
    </location>
</feature>
<proteinExistence type="inferred from homology"/>
<geneLocation type="mitochondrion" evidence="19"/>
<accession>A0AAU6PWV7</accession>
<comment type="subcellular location">
    <subcellularLocation>
        <location evidence="1 17">Mitochondrion inner membrane</location>
        <topology evidence="1 17">Multi-pass membrane protein</topology>
    </subcellularLocation>
</comment>
<evidence type="ECO:0000256" key="9">
    <source>
        <dbReference type="ARBA" id="ARBA00022967"/>
    </source>
</evidence>
<keyword evidence="13 17" id="KW-0830">Ubiquinone</keyword>
<feature type="transmembrane region" description="Helical" evidence="17">
    <location>
        <begin position="316"/>
        <end position="338"/>
    </location>
</feature>
<dbReference type="GO" id="GO:0005743">
    <property type="term" value="C:mitochondrial inner membrane"/>
    <property type="evidence" value="ECO:0007669"/>
    <property type="project" value="UniProtKB-SubCell"/>
</dbReference>
<organism evidence="19">
    <name type="scientific">Ophiomusa kimblae</name>
    <dbReference type="NCBI Taxonomy" id="3135533"/>
    <lineage>
        <taxon>Eukaryota</taxon>
        <taxon>Metazoa</taxon>
        <taxon>Echinodermata</taxon>
        <taxon>Eleutherozoa</taxon>
        <taxon>Asterozoa</taxon>
        <taxon>Ophiuroidea</taxon>
        <taxon>Myophiuroidea</taxon>
        <taxon>Metophiurida</taxon>
        <taxon>Ophintegrida</taxon>
        <taxon>Amphilepidida</taxon>
        <taxon>Ophiurina</taxon>
        <taxon>Ophiolepidina</taxon>
        <taxon>Ophiolepididae</taxon>
        <taxon>Ophiomusa</taxon>
    </lineage>
</organism>
<feature type="transmembrane region" description="Helical" evidence="17">
    <location>
        <begin position="175"/>
        <end position="192"/>
    </location>
</feature>
<protein>
    <recommendedName>
        <fullName evidence="4 17">NADH-ubiquinone oxidoreductase chain 2</fullName>
        <ecNumber evidence="3 17">7.1.1.2</ecNumber>
    </recommendedName>
</protein>
<sequence length="347" mass="38208">MIITWFYLIVLLGSLCGVVVASHWVVIWIMIEINTLSMIPLLSSRAVPRSIEATSKYFIFQAVASVILLLGIFVNFISTSSFFLLGPYNGFSLIIIVLALGIKLGVFPSHYWFVDVMSGLSFSECFYSAVLSKLVPFYLLLVIVSSELSILYIGMGVGSIVLGSFVGLKQNQLRKLLALSSVAHMGWLLIVLPQTNFVVTGGLFVAYIVMVSPIFGLCNSFSLSSLAQHSAVNRSNISLLVLMVLFLSLAGFPPLLGFFYKWVIFYVNVSGGYFFIGGFLVIMSLVSIFFYIGVCYNTFCIYWPSSKLIVDLRVQLPLITSVYIVVAGVIVSTVLLFIGPVSGWMNL</sequence>
<name>A0AAU6PWV7_9ECHI</name>
<evidence type="ECO:0000256" key="7">
    <source>
        <dbReference type="ARBA" id="ARBA00022692"/>
    </source>
</evidence>
<feature type="transmembrane region" description="Helical" evidence="17">
    <location>
        <begin position="272"/>
        <end position="296"/>
    </location>
</feature>
<evidence type="ECO:0000256" key="6">
    <source>
        <dbReference type="ARBA" id="ARBA00022660"/>
    </source>
</evidence>
<keyword evidence="14 17" id="KW-0496">Mitochondrion</keyword>
<gene>
    <name evidence="19" type="primary">nad2</name>
</gene>
<evidence type="ECO:0000256" key="14">
    <source>
        <dbReference type="ARBA" id="ARBA00023128"/>
    </source>
</evidence>
<dbReference type="InterPro" id="IPR050175">
    <property type="entry name" value="Complex_I_Subunit_2"/>
</dbReference>
<evidence type="ECO:0000256" key="5">
    <source>
        <dbReference type="ARBA" id="ARBA00022448"/>
    </source>
</evidence>
<evidence type="ECO:0000256" key="15">
    <source>
        <dbReference type="ARBA" id="ARBA00023136"/>
    </source>
</evidence>
<evidence type="ECO:0000259" key="18">
    <source>
        <dbReference type="Pfam" id="PF00361"/>
    </source>
</evidence>
<evidence type="ECO:0000256" key="8">
    <source>
        <dbReference type="ARBA" id="ARBA00022792"/>
    </source>
</evidence>
<evidence type="ECO:0000256" key="12">
    <source>
        <dbReference type="ARBA" id="ARBA00023027"/>
    </source>
</evidence>
<evidence type="ECO:0000256" key="2">
    <source>
        <dbReference type="ARBA" id="ARBA00007012"/>
    </source>
</evidence>
<comment type="similarity">
    <text evidence="2 17">Belongs to the complex I subunit 2 family.</text>
</comment>
<feature type="transmembrane region" description="Helical" evidence="17">
    <location>
        <begin position="204"/>
        <end position="227"/>
    </location>
</feature>
<keyword evidence="6 17" id="KW-0679">Respiratory chain</keyword>
<keyword evidence="11 17" id="KW-1133">Transmembrane helix</keyword>
<comment type="catalytic activity">
    <reaction evidence="16 17">
        <text>a ubiquinone + NADH + 5 H(+)(in) = a ubiquinol + NAD(+) + 4 H(+)(out)</text>
        <dbReference type="Rhea" id="RHEA:29091"/>
        <dbReference type="Rhea" id="RHEA-COMP:9565"/>
        <dbReference type="Rhea" id="RHEA-COMP:9566"/>
        <dbReference type="ChEBI" id="CHEBI:15378"/>
        <dbReference type="ChEBI" id="CHEBI:16389"/>
        <dbReference type="ChEBI" id="CHEBI:17976"/>
        <dbReference type="ChEBI" id="CHEBI:57540"/>
        <dbReference type="ChEBI" id="CHEBI:57945"/>
        <dbReference type="EC" id="7.1.1.2"/>
    </reaction>
</comment>
<feature type="transmembrane region" description="Helical" evidence="17">
    <location>
        <begin position="58"/>
        <end position="85"/>
    </location>
</feature>
<dbReference type="InterPro" id="IPR001750">
    <property type="entry name" value="ND/Mrp_TM"/>
</dbReference>
<keyword evidence="5" id="KW-0813">Transport</keyword>
<keyword evidence="7 17" id="KW-0812">Transmembrane</keyword>
<dbReference type="AlphaFoldDB" id="A0AAU6PWV7"/>
<dbReference type="PANTHER" id="PTHR46552:SF1">
    <property type="entry name" value="NADH-UBIQUINONE OXIDOREDUCTASE CHAIN 2"/>
    <property type="match status" value="1"/>
</dbReference>
<comment type="function">
    <text evidence="17">Core subunit of the mitochondrial membrane respiratory chain NADH dehydrogenase (Complex I) which catalyzes electron transfer from NADH through the respiratory chain, using ubiquinone as an electron acceptor. Essential for the catalytic activity and assembly of complex I.</text>
</comment>
<dbReference type="GO" id="GO:0006120">
    <property type="term" value="P:mitochondrial electron transport, NADH to ubiquinone"/>
    <property type="evidence" value="ECO:0007669"/>
    <property type="project" value="InterPro"/>
</dbReference>
<keyword evidence="10 17" id="KW-0249">Electron transport</keyword>
<evidence type="ECO:0000256" key="16">
    <source>
        <dbReference type="ARBA" id="ARBA00049551"/>
    </source>
</evidence>
<evidence type="ECO:0000256" key="4">
    <source>
        <dbReference type="ARBA" id="ARBA00021008"/>
    </source>
</evidence>
<evidence type="ECO:0000256" key="17">
    <source>
        <dbReference type="RuleBase" id="RU003403"/>
    </source>
</evidence>
<dbReference type="InterPro" id="IPR003917">
    <property type="entry name" value="NADH_UbQ_OxRdtase_chain2"/>
</dbReference>
<keyword evidence="9 17" id="KW-1278">Translocase</keyword>
<keyword evidence="15 17" id="KW-0472">Membrane</keyword>
<dbReference type="PANTHER" id="PTHR46552">
    <property type="entry name" value="NADH-UBIQUINONE OXIDOREDUCTASE CHAIN 2"/>
    <property type="match status" value="1"/>
</dbReference>
<evidence type="ECO:0000256" key="1">
    <source>
        <dbReference type="ARBA" id="ARBA00004448"/>
    </source>
</evidence>
<feature type="transmembrane region" description="Helical" evidence="17">
    <location>
        <begin position="6"/>
        <end position="31"/>
    </location>
</feature>
<evidence type="ECO:0000313" key="19">
    <source>
        <dbReference type="EMBL" id="WYA84586.1"/>
    </source>
</evidence>
<keyword evidence="8 17" id="KW-0999">Mitochondrion inner membrane</keyword>
<evidence type="ECO:0000256" key="3">
    <source>
        <dbReference type="ARBA" id="ARBA00012944"/>
    </source>
</evidence>
<evidence type="ECO:0000256" key="10">
    <source>
        <dbReference type="ARBA" id="ARBA00022982"/>
    </source>
</evidence>
<reference evidence="19" key="1">
    <citation type="submission" date="2022-06" db="EMBL/GenBank/DDBJ databases">
        <title>Ophiomusa kimblae mitochondrion, complete genome.</title>
        <authorList>
            <person name="Li Y."/>
            <person name="Liao X."/>
        </authorList>
    </citation>
    <scope>NUCLEOTIDE SEQUENCE</scope>
</reference>
<feature type="transmembrane region" description="Helical" evidence="17">
    <location>
        <begin position="91"/>
        <end position="113"/>
    </location>
</feature>
<dbReference type="Pfam" id="PF00361">
    <property type="entry name" value="Proton_antipo_M"/>
    <property type="match status" value="1"/>
</dbReference>
<dbReference type="EC" id="7.1.1.2" evidence="3 17"/>
<dbReference type="PRINTS" id="PR01436">
    <property type="entry name" value="NADHDHGNASE2"/>
</dbReference>
<evidence type="ECO:0000256" key="13">
    <source>
        <dbReference type="ARBA" id="ARBA00023075"/>
    </source>
</evidence>
<evidence type="ECO:0000256" key="11">
    <source>
        <dbReference type="ARBA" id="ARBA00022989"/>
    </source>
</evidence>
<dbReference type="GO" id="GO:0008137">
    <property type="term" value="F:NADH dehydrogenase (ubiquinone) activity"/>
    <property type="evidence" value="ECO:0007669"/>
    <property type="project" value="UniProtKB-EC"/>
</dbReference>
<feature type="domain" description="NADH:quinone oxidoreductase/Mrp antiporter transmembrane" evidence="18">
    <location>
        <begin position="21"/>
        <end position="285"/>
    </location>
</feature>
<dbReference type="EMBL" id="ON720728">
    <property type="protein sequence ID" value="WYA84586.1"/>
    <property type="molecule type" value="Genomic_DNA"/>
</dbReference>
<keyword evidence="12 17" id="KW-0520">NAD</keyword>